<feature type="transmembrane region" description="Helical" evidence="2">
    <location>
        <begin position="6"/>
        <end position="26"/>
    </location>
</feature>
<name>A0A7R9JVI5_TIMGE</name>
<reference evidence="4" key="1">
    <citation type="submission" date="2020-11" db="EMBL/GenBank/DDBJ databases">
        <authorList>
            <person name="Tran Van P."/>
        </authorList>
    </citation>
    <scope>NUCLEOTIDE SEQUENCE</scope>
</reference>
<dbReference type="EMBL" id="OE840415">
    <property type="protein sequence ID" value="CAD7590364.1"/>
    <property type="molecule type" value="Genomic_DNA"/>
</dbReference>
<keyword evidence="2" id="KW-0812">Transmembrane</keyword>
<organism evidence="4">
    <name type="scientific">Timema genevievae</name>
    <name type="common">Walking stick</name>
    <dbReference type="NCBI Taxonomy" id="629358"/>
    <lineage>
        <taxon>Eukaryota</taxon>
        <taxon>Metazoa</taxon>
        <taxon>Ecdysozoa</taxon>
        <taxon>Arthropoda</taxon>
        <taxon>Hexapoda</taxon>
        <taxon>Insecta</taxon>
        <taxon>Pterygota</taxon>
        <taxon>Neoptera</taxon>
        <taxon>Polyneoptera</taxon>
        <taxon>Phasmatodea</taxon>
        <taxon>Timematodea</taxon>
        <taxon>Timematoidea</taxon>
        <taxon>Timematidae</taxon>
        <taxon>Timema</taxon>
    </lineage>
</organism>
<sequence length="358" mass="38729">MVDEHNPLVAVVILSVLIFVLLRFVIGEDAMTTSVHEAEWFEDPWLNVNTQQERINPRVGWLTRDCRVFTRGSLHAQFSSDPVANGGAVCVCVLSSCLIIEQILEIVYTYPVLYDSSHKDYKNIKKYRIWKEIGKELKVAQSGYNDLDLLENEPTLLSPLLAAGIFQQRSRLRMSHSIYISKIDTICGSGHEYIKFTVVAALGNPAQAGSTGYLLLSHSTPIKPKKSRIPYFQSVDGFEGHQDGGPLTASGGKESEDWTGAVTIGSPYYSATSGDKETNLFLDGLSLSSPVAGVEDVPSSATSAGRVVSTAPPSSEAAAAASSSVSCCSRLSESPAPASANRDSAGAWMMTTPSMWIR</sequence>
<dbReference type="AlphaFoldDB" id="A0A7R9JVI5"/>
<protein>
    <recommendedName>
        <fullName evidence="3">MADF domain-containing protein</fullName>
    </recommendedName>
</protein>
<evidence type="ECO:0000256" key="1">
    <source>
        <dbReference type="SAM" id="MobiDB-lite"/>
    </source>
</evidence>
<proteinExistence type="predicted"/>
<dbReference type="Pfam" id="PF10545">
    <property type="entry name" value="MADF_DNA_bdg"/>
    <property type="match status" value="1"/>
</dbReference>
<feature type="domain" description="MADF" evidence="3">
    <location>
        <begin position="105"/>
        <end position="138"/>
    </location>
</feature>
<gene>
    <name evidence="4" type="ORF">TGEB3V08_LOCUS4161</name>
</gene>
<evidence type="ECO:0000313" key="4">
    <source>
        <dbReference type="EMBL" id="CAD7590364.1"/>
    </source>
</evidence>
<evidence type="ECO:0000256" key="2">
    <source>
        <dbReference type="SAM" id="Phobius"/>
    </source>
</evidence>
<accession>A0A7R9JVI5</accession>
<keyword evidence="2" id="KW-1133">Transmembrane helix</keyword>
<keyword evidence="2" id="KW-0472">Membrane</keyword>
<evidence type="ECO:0000259" key="3">
    <source>
        <dbReference type="Pfam" id="PF10545"/>
    </source>
</evidence>
<dbReference type="InterPro" id="IPR006578">
    <property type="entry name" value="MADF-dom"/>
</dbReference>
<feature type="region of interest" description="Disordered" evidence="1">
    <location>
        <begin position="238"/>
        <end position="258"/>
    </location>
</feature>